<dbReference type="Pfam" id="PF13561">
    <property type="entry name" value="adh_short_C2"/>
    <property type="match status" value="1"/>
</dbReference>
<accession>A0A7I9XGH1</accession>
<dbReference type="PANTHER" id="PTHR43943:SF2">
    <property type="entry name" value="DEHYDROGENASE_REDUCTASE 4"/>
    <property type="match status" value="1"/>
</dbReference>
<dbReference type="PRINTS" id="PR00080">
    <property type="entry name" value="SDRFAMILY"/>
</dbReference>
<dbReference type="NCBIfam" id="NF005559">
    <property type="entry name" value="PRK07231.1"/>
    <property type="match status" value="1"/>
</dbReference>
<dbReference type="Gene3D" id="3.40.50.720">
    <property type="entry name" value="NAD(P)-binding Rossmann-like Domain"/>
    <property type="match status" value="1"/>
</dbReference>
<dbReference type="RefSeq" id="WP_085086583.1">
    <property type="nucleotide sequence ID" value="NZ_BLKV01000001.1"/>
</dbReference>
<dbReference type="SUPFAM" id="SSF51735">
    <property type="entry name" value="NAD(P)-binding Rossmann-fold domains"/>
    <property type="match status" value="1"/>
</dbReference>
<dbReference type="InterPro" id="IPR036291">
    <property type="entry name" value="NAD(P)-bd_dom_sf"/>
</dbReference>
<evidence type="ECO:0000313" key="3">
    <source>
        <dbReference type="EMBL" id="GFG69062.1"/>
    </source>
</evidence>
<dbReference type="Proteomes" id="UP000465263">
    <property type="component" value="Unassembled WGS sequence"/>
</dbReference>
<dbReference type="InterPro" id="IPR020904">
    <property type="entry name" value="Sc_DH/Rdtase_CS"/>
</dbReference>
<dbReference type="FunFam" id="3.40.50.720:FF:000084">
    <property type="entry name" value="Short-chain dehydrogenase reductase"/>
    <property type="match status" value="1"/>
</dbReference>
<evidence type="ECO:0000256" key="1">
    <source>
        <dbReference type="ARBA" id="ARBA00006484"/>
    </source>
</evidence>
<dbReference type="CDD" id="cd05233">
    <property type="entry name" value="SDR_c"/>
    <property type="match status" value="1"/>
</dbReference>
<evidence type="ECO:0000256" key="2">
    <source>
        <dbReference type="ARBA" id="ARBA00023002"/>
    </source>
</evidence>
<dbReference type="PRINTS" id="PR00081">
    <property type="entry name" value="GDHRDH"/>
</dbReference>
<keyword evidence="4" id="KW-1185">Reference proteome</keyword>
<comment type="similarity">
    <text evidence="1">Belongs to the short-chain dehydrogenases/reductases (SDR) family.</text>
</comment>
<organism evidence="3 4">
    <name type="scientific">Mycolicibacter senuensis</name>
    <dbReference type="NCBI Taxonomy" id="386913"/>
    <lineage>
        <taxon>Bacteria</taxon>
        <taxon>Bacillati</taxon>
        <taxon>Actinomycetota</taxon>
        <taxon>Actinomycetes</taxon>
        <taxon>Mycobacteriales</taxon>
        <taxon>Mycobacteriaceae</taxon>
        <taxon>Mycolicibacter</taxon>
    </lineage>
</organism>
<dbReference type="OrthoDB" id="9789398at2"/>
<dbReference type="GO" id="GO:0016491">
    <property type="term" value="F:oxidoreductase activity"/>
    <property type="evidence" value="ECO:0007669"/>
    <property type="project" value="UniProtKB-KW"/>
</dbReference>
<evidence type="ECO:0000313" key="4">
    <source>
        <dbReference type="Proteomes" id="UP000465263"/>
    </source>
</evidence>
<dbReference type="EMBL" id="BLKV01000001">
    <property type="protein sequence ID" value="GFG69062.1"/>
    <property type="molecule type" value="Genomic_DNA"/>
</dbReference>
<sequence>MTTAELTGRTAIVTGASRGIGLAIGQRLAQAGANVVLTSRDQQSADAAAAQVDGNALGVAAHVAEDDAAQRCVDLTLERFGSIDILVNNAGTNPAFGPLIDQDHGRFAKIFDVNLWGPLLWTSCAVKSWMSEHGGAVVNTASIGGMSSAPLMGMYNATKAALIHITKQLALELSPGVRVNAICPGVVRTKLAEVLWQEHEQALSTTTPLGRIGEPVDVADAVAFLVSDAASWITGQTLVIDGGQILGDATGFRAGHSG</sequence>
<dbReference type="AlphaFoldDB" id="A0A7I9XGH1"/>
<dbReference type="PROSITE" id="PS00061">
    <property type="entry name" value="ADH_SHORT"/>
    <property type="match status" value="1"/>
</dbReference>
<comment type="caution">
    <text evidence="3">The sequence shown here is derived from an EMBL/GenBank/DDBJ whole genome shotgun (WGS) entry which is preliminary data.</text>
</comment>
<dbReference type="PANTHER" id="PTHR43943">
    <property type="entry name" value="DEHYDROGENASE/REDUCTASE (SDR FAMILY) MEMBER 4"/>
    <property type="match status" value="1"/>
</dbReference>
<gene>
    <name evidence="3" type="ORF">MSEN_07820</name>
</gene>
<dbReference type="InterPro" id="IPR002347">
    <property type="entry name" value="SDR_fam"/>
</dbReference>
<proteinExistence type="inferred from homology"/>
<name>A0A7I9XGH1_9MYCO</name>
<protein>
    <submittedName>
        <fullName evidence="3">3-ketoacyl-ACP reductase</fullName>
    </submittedName>
</protein>
<reference evidence="3 4" key="1">
    <citation type="journal article" date="2019" name="Emerg. Microbes Infect.">
        <title>Comprehensive subspecies identification of 175 nontuberculous mycobacteria species based on 7547 genomic profiles.</title>
        <authorList>
            <person name="Matsumoto Y."/>
            <person name="Kinjo T."/>
            <person name="Motooka D."/>
            <person name="Nabeya D."/>
            <person name="Jung N."/>
            <person name="Uechi K."/>
            <person name="Horii T."/>
            <person name="Iida T."/>
            <person name="Fujita J."/>
            <person name="Nakamura S."/>
        </authorList>
    </citation>
    <scope>NUCLEOTIDE SEQUENCE [LARGE SCALE GENOMIC DNA]</scope>
    <source>
        <strain evidence="3 4">JCM 16017</strain>
    </source>
</reference>
<keyword evidence="2" id="KW-0560">Oxidoreductase</keyword>